<accession>A0A2V0NTV7</accession>
<sequence>MGGDAKQIAAVAGVTLAAAGAVVLAYHHVGPKARSARRAARATHISCVVFVDDGDAAAVGRTIRHPRYAPVSDLIAAAGAMLNLTSPRLFLESTREELLPTVESVNALLDASDNATKLVLLLATPGAPLSSAAASLPRIAPPPYGPPALPLVGNGLVLLRGPYEIPLLNAWANLFTPEKMAKWGDTVRLVLRGADPTISGAALPDTAAGQGGHAMGDPEGAGGWDDKLALDETIFTRTTAVTPRRW</sequence>
<dbReference type="AlphaFoldDB" id="A0A2V0NTV7"/>
<dbReference type="OrthoDB" id="10543319at2759"/>
<keyword evidence="2" id="KW-1185">Reference proteome</keyword>
<dbReference type="InParanoid" id="A0A2V0NTV7"/>
<reference evidence="1 2" key="1">
    <citation type="journal article" date="2018" name="Sci. Rep.">
        <title>Raphidocelis subcapitata (=Pseudokirchneriella subcapitata) provides an insight into genome evolution and environmental adaptations in the Sphaeropleales.</title>
        <authorList>
            <person name="Suzuki S."/>
            <person name="Yamaguchi H."/>
            <person name="Nakajima N."/>
            <person name="Kawachi M."/>
        </authorList>
    </citation>
    <scope>NUCLEOTIDE SEQUENCE [LARGE SCALE GENOMIC DNA]</scope>
    <source>
        <strain evidence="1 2">NIES-35</strain>
    </source>
</reference>
<gene>
    <name evidence="1" type="ORF">Rsub_01069</name>
</gene>
<evidence type="ECO:0000313" key="1">
    <source>
        <dbReference type="EMBL" id="GBF88357.1"/>
    </source>
</evidence>
<name>A0A2V0NTV7_9CHLO</name>
<protein>
    <submittedName>
        <fullName evidence="1">Uncharacterized protein</fullName>
    </submittedName>
</protein>
<comment type="caution">
    <text evidence="1">The sequence shown here is derived from an EMBL/GenBank/DDBJ whole genome shotgun (WGS) entry which is preliminary data.</text>
</comment>
<proteinExistence type="predicted"/>
<evidence type="ECO:0000313" key="2">
    <source>
        <dbReference type="Proteomes" id="UP000247498"/>
    </source>
</evidence>
<organism evidence="1 2">
    <name type="scientific">Raphidocelis subcapitata</name>
    <dbReference type="NCBI Taxonomy" id="307507"/>
    <lineage>
        <taxon>Eukaryota</taxon>
        <taxon>Viridiplantae</taxon>
        <taxon>Chlorophyta</taxon>
        <taxon>core chlorophytes</taxon>
        <taxon>Chlorophyceae</taxon>
        <taxon>CS clade</taxon>
        <taxon>Sphaeropleales</taxon>
        <taxon>Selenastraceae</taxon>
        <taxon>Raphidocelis</taxon>
    </lineage>
</organism>
<dbReference type="EMBL" id="BDRX01000004">
    <property type="protein sequence ID" value="GBF88357.1"/>
    <property type="molecule type" value="Genomic_DNA"/>
</dbReference>
<dbReference type="Proteomes" id="UP000247498">
    <property type="component" value="Unassembled WGS sequence"/>
</dbReference>